<name>A0A917FFT0_9HYPH</name>
<comment type="caution">
    <text evidence="2">The sequence shown here is derived from an EMBL/GenBank/DDBJ whole genome shotgun (WGS) entry which is preliminary data.</text>
</comment>
<organism evidence="2 3">
    <name type="scientific">Azorhizobium oxalatiphilum</name>
    <dbReference type="NCBI Taxonomy" id="980631"/>
    <lineage>
        <taxon>Bacteria</taxon>
        <taxon>Pseudomonadati</taxon>
        <taxon>Pseudomonadota</taxon>
        <taxon>Alphaproteobacteria</taxon>
        <taxon>Hyphomicrobiales</taxon>
        <taxon>Xanthobacteraceae</taxon>
        <taxon>Azorhizobium</taxon>
    </lineage>
</organism>
<comment type="similarity">
    <text evidence="1">Belongs to the enoyl-CoA hydratase/isomerase family.</text>
</comment>
<dbReference type="InterPro" id="IPR029045">
    <property type="entry name" value="ClpP/crotonase-like_dom_sf"/>
</dbReference>
<dbReference type="PANTHER" id="PTHR43802">
    <property type="entry name" value="ENOYL-COA HYDRATASE"/>
    <property type="match status" value="1"/>
</dbReference>
<protein>
    <submittedName>
        <fullName evidence="2">Enoyl-CoA hydratase</fullName>
    </submittedName>
</protein>
<dbReference type="SUPFAM" id="SSF52096">
    <property type="entry name" value="ClpP/crotonase"/>
    <property type="match status" value="1"/>
</dbReference>
<dbReference type="GO" id="GO:0003824">
    <property type="term" value="F:catalytic activity"/>
    <property type="evidence" value="ECO:0007669"/>
    <property type="project" value="UniProtKB-ARBA"/>
</dbReference>
<evidence type="ECO:0000313" key="2">
    <source>
        <dbReference type="EMBL" id="GGF77317.1"/>
    </source>
</evidence>
<reference evidence="2" key="1">
    <citation type="journal article" date="2014" name="Int. J. Syst. Evol. Microbiol.">
        <title>Complete genome sequence of Corynebacterium casei LMG S-19264T (=DSM 44701T), isolated from a smear-ripened cheese.</title>
        <authorList>
            <consortium name="US DOE Joint Genome Institute (JGI-PGF)"/>
            <person name="Walter F."/>
            <person name="Albersmeier A."/>
            <person name="Kalinowski J."/>
            <person name="Ruckert C."/>
        </authorList>
    </citation>
    <scope>NUCLEOTIDE SEQUENCE</scope>
    <source>
        <strain evidence="2">CCM 7897</strain>
    </source>
</reference>
<gene>
    <name evidence="2" type="ORF">GCM10007301_41590</name>
</gene>
<dbReference type="PANTHER" id="PTHR43802:SF1">
    <property type="entry name" value="IP11341P-RELATED"/>
    <property type="match status" value="1"/>
</dbReference>
<dbReference type="AlphaFoldDB" id="A0A917FFT0"/>
<evidence type="ECO:0000256" key="1">
    <source>
        <dbReference type="ARBA" id="ARBA00005254"/>
    </source>
</evidence>
<sequence>MAITLDIAEGVATVTIRRPEVMNALDVPSKERLGDIWREIAANDAVRVAVLTGAGERAFCAGSDIKEINRTGRMVTTEVLLDAIPGVGVRLDKPVIAAMHGYCIGMGMTLALHCDLRLAARNAIIGYPEVKHGMISAMSAMRLGEVIPQARAMELLLMARNVTAEEALGFGLLNAVVDDVHAAAAEWAARIAGFPAVGVQATKRLATFSRRASAEAARLEAAAARAFVEGHDDYRVAAAAHDRRH</sequence>
<evidence type="ECO:0000313" key="3">
    <source>
        <dbReference type="Proteomes" id="UP000606044"/>
    </source>
</evidence>
<dbReference type="RefSeq" id="WP_188582194.1">
    <property type="nucleotide sequence ID" value="NZ_BMCT01000007.1"/>
</dbReference>
<proteinExistence type="inferred from homology"/>
<dbReference type="Pfam" id="PF00378">
    <property type="entry name" value="ECH_1"/>
    <property type="match status" value="1"/>
</dbReference>
<dbReference type="CDD" id="cd06558">
    <property type="entry name" value="crotonase-like"/>
    <property type="match status" value="1"/>
</dbReference>
<reference evidence="2" key="2">
    <citation type="submission" date="2020-09" db="EMBL/GenBank/DDBJ databases">
        <authorList>
            <person name="Sun Q."/>
            <person name="Sedlacek I."/>
        </authorList>
    </citation>
    <scope>NUCLEOTIDE SEQUENCE</scope>
    <source>
        <strain evidence="2">CCM 7897</strain>
    </source>
</reference>
<dbReference type="Gene3D" id="3.90.226.10">
    <property type="entry name" value="2-enoyl-CoA Hydratase, Chain A, domain 1"/>
    <property type="match status" value="1"/>
</dbReference>
<dbReference type="EMBL" id="BMCT01000007">
    <property type="protein sequence ID" value="GGF77317.1"/>
    <property type="molecule type" value="Genomic_DNA"/>
</dbReference>
<accession>A0A917FFT0</accession>
<keyword evidence="3" id="KW-1185">Reference proteome</keyword>
<dbReference type="Proteomes" id="UP000606044">
    <property type="component" value="Unassembled WGS sequence"/>
</dbReference>
<dbReference type="InterPro" id="IPR001753">
    <property type="entry name" value="Enoyl-CoA_hydra/iso"/>
</dbReference>